<evidence type="ECO:0000313" key="2">
    <source>
        <dbReference type="EMBL" id="KAL2851343.1"/>
    </source>
</evidence>
<organism evidence="2 3">
    <name type="scientific">Aspergillus pseudodeflectus</name>
    <dbReference type="NCBI Taxonomy" id="176178"/>
    <lineage>
        <taxon>Eukaryota</taxon>
        <taxon>Fungi</taxon>
        <taxon>Dikarya</taxon>
        <taxon>Ascomycota</taxon>
        <taxon>Pezizomycotina</taxon>
        <taxon>Eurotiomycetes</taxon>
        <taxon>Eurotiomycetidae</taxon>
        <taxon>Eurotiales</taxon>
        <taxon>Aspergillaceae</taxon>
        <taxon>Aspergillus</taxon>
        <taxon>Aspergillus subgen. Nidulantes</taxon>
    </lineage>
</organism>
<keyword evidence="3" id="KW-1185">Reference proteome</keyword>
<evidence type="ECO:0000256" key="1">
    <source>
        <dbReference type="SAM" id="SignalP"/>
    </source>
</evidence>
<feature type="signal peptide" evidence="1">
    <location>
        <begin position="1"/>
        <end position="17"/>
    </location>
</feature>
<dbReference type="EMBL" id="JBFXLR010000018">
    <property type="protein sequence ID" value="KAL2851343.1"/>
    <property type="molecule type" value="Genomic_DNA"/>
</dbReference>
<reference evidence="2 3" key="1">
    <citation type="submission" date="2024-07" db="EMBL/GenBank/DDBJ databases">
        <title>Section-level genome sequencing and comparative genomics of Aspergillus sections Usti and Cavernicolus.</title>
        <authorList>
            <consortium name="Lawrence Berkeley National Laboratory"/>
            <person name="Nybo J.L."/>
            <person name="Vesth T.C."/>
            <person name="Theobald S."/>
            <person name="Frisvad J.C."/>
            <person name="Larsen T.O."/>
            <person name="Kjaerboelling I."/>
            <person name="Rothschild-Mancinelli K."/>
            <person name="Lyhne E.K."/>
            <person name="Kogle M.E."/>
            <person name="Barry K."/>
            <person name="Clum A."/>
            <person name="Na H."/>
            <person name="Ledsgaard L."/>
            <person name="Lin J."/>
            <person name="Lipzen A."/>
            <person name="Kuo A."/>
            <person name="Riley R."/>
            <person name="Mondo S."/>
            <person name="LaButti K."/>
            <person name="Haridas S."/>
            <person name="Pangalinan J."/>
            <person name="Salamov A.A."/>
            <person name="Simmons B.A."/>
            <person name="Magnuson J.K."/>
            <person name="Chen J."/>
            <person name="Drula E."/>
            <person name="Henrissat B."/>
            <person name="Wiebenga A."/>
            <person name="Lubbers R.J."/>
            <person name="Gomes A.C."/>
            <person name="Macurrencykelacurrency M.R."/>
            <person name="Stajich J."/>
            <person name="Grigoriev I.V."/>
            <person name="Mortensen U.H."/>
            <person name="De vries R.P."/>
            <person name="Baker S.E."/>
            <person name="Andersen M.R."/>
        </authorList>
    </citation>
    <scope>NUCLEOTIDE SEQUENCE [LARGE SCALE GENOMIC DNA]</scope>
    <source>
        <strain evidence="2 3">CBS 756.74</strain>
    </source>
</reference>
<feature type="chain" id="PRO_5045477952" description="Hydrophobin" evidence="1">
    <location>
        <begin position="18"/>
        <end position="165"/>
    </location>
</feature>
<gene>
    <name evidence="2" type="ORF">BJX68DRAFT_266251</name>
</gene>
<sequence length="165" mass="16937">MKFIIPTILSISMVAMALPKDIEIRQAFQDQCSGLQLSCCSGISQANPTEVTPTADQVGLVNAVVQVVGAVTPTNLLSGCAPLIGSSTVTCQNYVACCVPDDETVDLVDPVDPVGPVGPVGPVVPVVPVGPVGPVVPLTADRQCRVLKDIRVSRKPGLLGLGLGL</sequence>
<accession>A0ABR4KGD9</accession>
<dbReference type="GeneID" id="98160615"/>
<dbReference type="RefSeq" id="XP_070899784.1">
    <property type="nucleotide sequence ID" value="XM_071045451.1"/>
</dbReference>
<evidence type="ECO:0000313" key="3">
    <source>
        <dbReference type="Proteomes" id="UP001610444"/>
    </source>
</evidence>
<keyword evidence="1" id="KW-0732">Signal</keyword>
<protein>
    <recommendedName>
        <fullName evidence="4">Hydrophobin</fullName>
    </recommendedName>
</protein>
<dbReference type="Proteomes" id="UP001610444">
    <property type="component" value="Unassembled WGS sequence"/>
</dbReference>
<name>A0ABR4KGD9_9EURO</name>
<evidence type="ECO:0008006" key="4">
    <source>
        <dbReference type="Google" id="ProtNLM"/>
    </source>
</evidence>
<comment type="caution">
    <text evidence="2">The sequence shown here is derived from an EMBL/GenBank/DDBJ whole genome shotgun (WGS) entry which is preliminary data.</text>
</comment>
<proteinExistence type="predicted"/>